<keyword evidence="2" id="KW-1185">Reference proteome</keyword>
<organism evidence="2">
    <name type="scientific">Laccaria bicolor (strain S238N-H82 / ATCC MYA-4686)</name>
    <name type="common">Bicoloured deceiver</name>
    <name type="synonym">Laccaria laccata var. bicolor</name>
    <dbReference type="NCBI Taxonomy" id="486041"/>
    <lineage>
        <taxon>Eukaryota</taxon>
        <taxon>Fungi</taxon>
        <taxon>Dikarya</taxon>
        <taxon>Basidiomycota</taxon>
        <taxon>Agaricomycotina</taxon>
        <taxon>Agaricomycetes</taxon>
        <taxon>Agaricomycetidae</taxon>
        <taxon>Agaricales</taxon>
        <taxon>Agaricineae</taxon>
        <taxon>Hydnangiaceae</taxon>
        <taxon>Laccaria</taxon>
    </lineage>
</organism>
<name>B0DVL1_LACBS</name>
<dbReference type="AlphaFoldDB" id="B0DVL1"/>
<dbReference type="InParanoid" id="B0DVL1"/>
<dbReference type="KEGG" id="lbc:LACBIDRAFT_333334"/>
<dbReference type="RefSeq" id="XP_001887980.1">
    <property type="nucleotide sequence ID" value="XM_001887945.1"/>
</dbReference>
<evidence type="ECO:0000313" key="1">
    <source>
        <dbReference type="EMBL" id="EDR01435.1"/>
    </source>
</evidence>
<gene>
    <name evidence="1" type="ORF">LACBIDRAFT_333334</name>
</gene>
<accession>B0DVL1</accession>
<dbReference type="Proteomes" id="UP000001194">
    <property type="component" value="Unassembled WGS sequence"/>
</dbReference>
<dbReference type="GeneID" id="6083598"/>
<reference evidence="1 2" key="1">
    <citation type="journal article" date="2008" name="Nature">
        <title>The genome of Laccaria bicolor provides insights into mycorrhizal symbiosis.</title>
        <authorList>
            <person name="Martin F."/>
            <person name="Aerts A."/>
            <person name="Ahren D."/>
            <person name="Brun A."/>
            <person name="Danchin E.G.J."/>
            <person name="Duchaussoy F."/>
            <person name="Gibon J."/>
            <person name="Kohler A."/>
            <person name="Lindquist E."/>
            <person name="Pereda V."/>
            <person name="Salamov A."/>
            <person name="Shapiro H.J."/>
            <person name="Wuyts J."/>
            <person name="Blaudez D."/>
            <person name="Buee M."/>
            <person name="Brokstein P."/>
            <person name="Canbaeck B."/>
            <person name="Cohen D."/>
            <person name="Courty P.E."/>
            <person name="Coutinho P.M."/>
            <person name="Delaruelle C."/>
            <person name="Detter J.C."/>
            <person name="Deveau A."/>
            <person name="DiFazio S."/>
            <person name="Duplessis S."/>
            <person name="Fraissinet-Tachet L."/>
            <person name="Lucic E."/>
            <person name="Frey-Klett P."/>
            <person name="Fourrey C."/>
            <person name="Feussner I."/>
            <person name="Gay G."/>
            <person name="Grimwood J."/>
            <person name="Hoegger P.J."/>
            <person name="Jain P."/>
            <person name="Kilaru S."/>
            <person name="Labbe J."/>
            <person name="Lin Y.C."/>
            <person name="Legue V."/>
            <person name="Le Tacon F."/>
            <person name="Marmeisse R."/>
            <person name="Melayah D."/>
            <person name="Montanini B."/>
            <person name="Muratet M."/>
            <person name="Nehls U."/>
            <person name="Niculita-Hirzel H."/>
            <person name="Oudot-Le Secq M.P."/>
            <person name="Peter M."/>
            <person name="Quesneville H."/>
            <person name="Rajashekar B."/>
            <person name="Reich M."/>
            <person name="Rouhier N."/>
            <person name="Schmutz J."/>
            <person name="Yin T."/>
            <person name="Chalot M."/>
            <person name="Henrissat B."/>
            <person name="Kuees U."/>
            <person name="Lucas S."/>
            <person name="Van de Peer Y."/>
            <person name="Podila G.K."/>
            <person name="Polle A."/>
            <person name="Pukkila P.J."/>
            <person name="Richardson P.M."/>
            <person name="Rouze P."/>
            <person name="Sanders I.R."/>
            <person name="Stajich J.E."/>
            <person name="Tunlid A."/>
            <person name="Tuskan G."/>
            <person name="Grigoriev I.V."/>
        </authorList>
    </citation>
    <scope>NUCLEOTIDE SEQUENCE [LARGE SCALE GENOMIC DNA]</scope>
    <source>
        <strain evidence="2">S238N-H82 / ATCC MYA-4686</strain>
    </source>
</reference>
<sequence>MPAMRFGRCITTSLLSRLSKRNSWQAAPSRKCYRIFSDRQWHAALDFINKSISSRRDAYVYQVPNKKSPELPPSIAIVPSSSLWSICETEKTQCISRERHDGRGGIACVLLGFDEVQTYMATYTPFSSVMPSSISSQQDRQGLTPLRPSLPLLLPMTNSGLLLHKIPGIRLPFPVAATFTSVGDRRRIRLAPPALSNFVVSALGSSQFTLSAYREKPSMTDRLDHLWDLVDGKDTMTLGYRVLRAQSYWASRVGGPSEVDVRVSNHRLTALAKSSTFNACLRTSTNRSFNNLRVRRWIDAHRWIWKILTDSFCIGSLPPGPRTSTTHALQFNSSYTSVDSTIKESARLQVNETANPEGFEPTSTITLQTITDHTLTEDHELHRGLSAPHLRSLLKGRMGAELLLTNFILAIFSPRFEIS</sequence>
<dbReference type="OrthoDB" id="3117084at2759"/>
<protein>
    <submittedName>
        <fullName evidence="1">Predicted protein</fullName>
    </submittedName>
</protein>
<evidence type="ECO:0000313" key="2">
    <source>
        <dbReference type="Proteomes" id="UP000001194"/>
    </source>
</evidence>
<proteinExistence type="predicted"/>
<dbReference type="HOGENOM" id="CLU_655634_0_0_1"/>
<dbReference type="EMBL" id="DS547139">
    <property type="protein sequence ID" value="EDR01435.1"/>
    <property type="molecule type" value="Genomic_DNA"/>
</dbReference>